<dbReference type="AlphaFoldDB" id="A0A8H7AC64"/>
<protein>
    <recommendedName>
        <fullName evidence="2">DUF1996 domain-containing protein</fullName>
    </recommendedName>
</protein>
<feature type="compositionally biased region" description="Basic residues" evidence="1">
    <location>
        <begin position="438"/>
        <end position="449"/>
    </location>
</feature>
<dbReference type="PANTHER" id="PTHR43662">
    <property type="match status" value="1"/>
</dbReference>
<dbReference type="InterPro" id="IPR018535">
    <property type="entry name" value="DUF1996"/>
</dbReference>
<keyword evidence="4" id="KW-1185">Reference proteome</keyword>
<evidence type="ECO:0000313" key="3">
    <source>
        <dbReference type="EMBL" id="KAF7504799.1"/>
    </source>
</evidence>
<dbReference type="EMBL" id="JAACFV010000127">
    <property type="protein sequence ID" value="KAF7504799.1"/>
    <property type="molecule type" value="Genomic_DNA"/>
</dbReference>
<feature type="region of interest" description="Disordered" evidence="1">
    <location>
        <begin position="435"/>
        <end position="455"/>
    </location>
</feature>
<feature type="domain" description="DUF1996" evidence="2">
    <location>
        <begin position="39"/>
        <end position="287"/>
    </location>
</feature>
<accession>A0A8H7AC64</accession>
<sequence length="455" mass="49801">MLPFKVKMTTALIIFTLFYTTAAFWRLPCPRQIGIARVDPLVAAGAISEHAHTIHGGNNFGVNATSDDLLASNCTSCAIDKDRSVYWTPFLYFQHANGTFERVTQVGGMLAYYFNNNGAPGEKITAFPKGFSMISGDSRQRNFTLPTPVPEKSAWKAEDMTQLALAQKSLGFNCLHYSNGDEEALARYSLPDKSFIDTCYSGLRLEVQFPSCWNGRDLDSKNHKDHVKFPNLLKTGECPEGFNVRLPVLFYETVYAVADFIKYDGQYVLSNGDPTGYGYHGDFINGWDVDFLQEALDTCTSEGMGEVEDCPVFAGHINRDAPDDCKFDLPPKIAGERCTGLLDSLPGKVVVHPGPQYAPLPKAEPLDDSTLPADPVVGPPLPSAAMAPAPESPAVFTTTYPVATSTYMEDGKEVALVVVQEDVIMPKTVYVAVPSPPGRKRHMHRHGHGGSRFAA</sequence>
<evidence type="ECO:0000256" key="1">
    <source>
        <dbReference type="SAM" id="MobiDB-lite"/>
    </source>
</evidence>
<organism evidence="3 4">
    <name type="scientific">Endocarpon pusillum</name>
    <dbReference type="NCBI Taxonomy" id="364733"/>
    <lineage>
        <taxon>Eukaryota</taxon>
        <taxon>Fungi</taxon>
        <taxon>Dikarya</taxon>
        <taxon>Ascomycota</taxon>
        <taxon>Pezizomycotina</taxon>
        <taxon>Eurotiomycetes</taxon>
        <taxon>Chaetothyriomycetidae</taxon>
        <taxon>Verrucariales</taxon>
        <taxon>Verrucariaceae</taxon>
        <taxon>Endocarpon</taxon>
    </lineage>
</organism>
<evidence type="ECO:0000313" key="4">
    <source>
        <dbReference type="Proteomes" id="UP000606974"/>
    </source>
</evidence>
<reference evidence="3" key="1">
    <citation type="submission" date="2020-02" db="EMBL/GenBank/DDBJ databases">
        <authorList>
            <person name="Palmer J.M."/>
        </authorList>
    </citation>
    <scope>NUCLEOTIDE SEQUENCE</scope>
    <source>
        <strain evidence="3">EPUS1.4</strain>
        <tissue evidence="3">Thallus</tissue>
    </source>
</reference>
<dbReference type="Pfam" id="PF09362">
    <property type="entry name" value="DUF1996"/>
    <property type="match status" value="1"/>
</dbReference>
<gene>
    <name evidence="3" type="ORF">GJ744_001732</name>
</gene>
<comment type="caution">
    <text evidence="3">The sequence shown here is derived from an EMBL/GenBank/DDBJ whole genome shotgun (WGS) entry which is preliminary data.</text>
</comment>
<evidence type="ECO:0000259" key="2">
    <source>
        <dbReference type="Pfam" id="PF09362"/>
    </source>
</evidence>
<dbReference type="PANTHER" id="PTHR43662:SF7">
    <property type="entry name" value="DUF1996 DOMAIN-CONTAINING PROTEIN"/>
    <property type="match status" value="1"/>
</dbReference>
<name>A0A8H7AC64_9EURO</name>
<dbReference type="Proteomes" id="UP000606974">
    <property type="component" value="Unassembled WGS sequence"/>
</dbReference>
<dbReference type="OrthoDB" id="74764at2759"/>
<proteinExistence type="predicted"/>